<evidence type="ECO:0000256" key="3">
    <source>
        <dbReference type="ARBA" id="ARBA00022723"/>
    </source>
</evidence>
<evidence type="ECO:0000313" key="8">
    <source>
        <dbReference type="Proteomes" id="UP000249185"/>
    </source>
</evidence>
<gene>
    <name evidence="7" type="ORF">DI556_04705</name>
</gene>
<organism evidence="7 8">
    <name type="scientific">Rhodovulum sulfidophilum</name>
    <name type="common">Rhodobacter sulfidophilus</name>
    <dbReference type="NCBI Taxonomy" id="35806"/>
    <lineage>
        <taxon>Bacteria</taxon>
        <taxon>Pseudomonadati</taxon>
        <taxon>Pseudomonadota</taxon>
        <taxon>Alphaproteobacteria</taxon>
        <taxon>Rhodobacterales</taxon>
        <taxon>Paracoccaceae</taxon>
        <taxon>Rhodovulum</taxon>
    </lineage>
</organism>
<dbReference type="GO" id="GO:0046872">
    <property type="term" value="F:metal ion binding"/>
    <property type="evidence" value="ECO:0007669"/>
    <property type="project" value="UniProtKB-KW"/>
</dbReference>
<evidence type="ECO:0000313" key="7">
    <source>
        <dbReference type="EMBL" id="PZQ51713.1"/>
    </source>
</evidence>
<dbReference type="AlphaFoldDB" id="A0A2W5QAE8"/>
<keyword evidence="5" id="KW-0862">Zinc</keyword>
<dbReference type="InterPro" id="IPR051013">
    <property type="entry name" value="MBL_superfamily_lactonases"/>
</dbReference>
<dbReference type="SMART" id="SM00849">
    <property type="entry name" value="Lactamase_B"/>
    <property type="match status" value="1"/>
</dbReference>
<dbReference type="PANTHER" id="PTHR42978">
    <property type="entry name" value="QUORUM-QUENCHING LACTONASE YTNP-RELATED-RELATED"/>
    <property type="match status" value="1"/>
</dbReference>
<comment type="cofactor">
    <cofactor evidence="1">
        <name>Zn(2+)</name>
        <dbReference type="ChEBI" id="CHEBI:29105"/>
    </cofactor>
</comment>
<dbReference type="PANTHER" id="PTHR42978:SF7">
    <property type="entry name" value="METALLO-HYDROLASE RV2300C-RELATED"/>
    <property type="match status" value="1"/>
</dbReference>
<evidence type="ECO:0000256" key="5">
    <source>
        <dbReference type="ARBA" id="ARBA00022833"/>
    </source>
</evidence>
<proteinExistence type="inferred from homology"/>
<comment type="caution">
    <text evidence="7">The sequence shown here is derived from an EMBL/GenBank/DDBJ whole genome shotgun (WGS) entry which is preliminary data.</text>
</comment>
<sequence>MIRVTAIETGKARMKTAQRVGHDGRGGFGRKIDIFRDQHWVDPLPILCYLVEHPEGRFLVDTGDTWRNSVPGYLPGWNPFYRQVSIRVAPTEEIGPRLAAMGLDPARDLKAVVLTHFHHDHTGGLDHFPHTPVIGSRENHAVSTGIKGALMGCLPMRWPIWLKPELVDMDGPPVGPFPASHALTADGRILMVPTPGHVAGHCAVVVKDDDVTYFLAGDATYSQDNLRADQTDGVTNDPATARATLGRIRDFASRQPTVILPAHDPDAPRRLVAREAYV</sequence>
<dbReference type="GO" id="GO:0016787">
    <property type="term" value="F:hydrolase activity"/>
    <property type="evidence" value="ECO:0007669"/>
    <property type="project" value="UniProtKB-KW"/>
</dbReference>
<evidence type="ECO:0000256" key="1">
    <source>
        <dbReference type="ARBA" id="ARBA00001947"/>
    </source>
</evidence>
<dbReference type="InterPro" id="IPR036866">
    <property type="entry name" value="RibonucZ/Hydroxyglut_hydro"/>
</dbReference>
<feature type="domain" description="Metallo-beta-lactamase" evidence="6">
    <location>
        <begin position="45"/>
        <end position="263"/>
    </location>
</feature>
<dbReference type="Gene3D" id="3.60.15.10">
    <property type="entry name" value="Ribonuclease Z/Hydroxyacylglutathione hydrolase-like"/>
    <property type="match status" value="1"/>
</dbReference>
<reference evidence="7 8" key="1">
    <citation type="submission" date="2017-08" db="EMBL/GenBank/DDBJ databases">
        <title>Infants hospitalized years apart are colonized by the same room-sourced microbial strains.</title>
        <authorList>
            <person name="Brooks B."/>
            <person name="Olm M.R."/>
            <person name="Firek B.A."/>
            <person name="Baker R."/>
            <person name="Thomas B.C."/>
            <person name="Morowitz M.J."/>
            <person name="Banfield J.F."/>
        </authorList>
    </citation>
    <scope>NUCLEOTIDE SEQUENCE [LARGE SCALE GENOMIC DNA]</scope>
    <source>
        <strain evidence="7">S2_005_002_R2_34</strain>
    </source>
</reference>
<evidence type="ECO:0000256" key="4">
    <source>
        <dbReference type="ARBA" id="ARBA00022801"/>
    </source>
</evidence>
<evidence type="ECO:0000259" key="6">
    <source>
        <dbReference type="SMART" id="SM00849"/>
    </source>
</evidence>
<keyword evidence="3" id="KW-0479">Metal-binding</keyword>
<accession>A0A2W5QAE8</accession>
<dbReference type="EMBL" id="QFPW01000002">
    <property type="protein sequence ID" value="PZQ51713.1"/>
    <property type="molecule type" value="Genomic_DNA"/>
</dbReference>
<dbReference type="Proteomes" id="UP000249185">
    <property type="component" value="Unassembled WGS sequence"/>
</dbReference>
<keyword evidence="4 7" id="KW-0378">Hydrolase</keyword>
<dbReference type="InterPro" id="IPR001279">
    <property type="entry name" value="Metallo-B-lactamas"/>
</dbReference>
<protein>
    <submittedName>
        <fullName evidence="7">MBL fold metallo-hydrolase</fullName>
    </submittedName>
</protein>
<name>A0A2W5QAE8_RHOSU</name>
<dbReference type="SUPFAM" id="SSF56281">
    <property type="entry name" value="Metallo-hydrolase/oxidoreductase"/>
    <property type="match status" value="1"/>
</dbReference>
<dbReference type="Pfam" id="PF00753">
    <property type="entry name" value="Lactamase_B"/>
    <property type="match status" value="1"/>
</dbReference>
<evidence type="ECO:0000256" key="2">
    <source>
        <dbReference type="ARBA" id="ARBA00007749"/>
    </source>
</evidence>
<comment type="similarity">
    <text evidence="2">Belongs to the metallo-beta-lactamase superfamily.</text>
</comment>
<dbReference type="CDD" id="cd07729">
    <property type="entry name" value="AHL_lactonase_MBL-fold"/>
    <property type="match status" value="1"/>
</dbReference>